<dbReference type="InterPro" id="IPR004104">
    <property type="entry name" value="Gfo/Idh/MocA-like_OxRdtase_C"/>
</dbReference>
<dbReference type="EMBL" id="JACHHZ010000002">
    <property type="protein sequence ID" value="MBB6092878.1"/>
    <property type="molecule type" value="Genomic_DNA"/>
</dbReference>
<reference evidence="5 6" key="1">
    <citation type="submission" date="2020-08" db="EMBL/GenBank/DDBJ databases">
        <title>Genomic Encyclopedia of Type Strains, Phase IV (KMG-IV): sequencing the most valuable type-strain genomes for metagenomic binning, comparative biology and taxonomic classification.</title>
        <authorList>
            <person name="Goeker M."/>
        </authorList>
    </citation>
    <scope>NUCLEOTIDE SEQUENCE [LARGE SCALE GENOMIC DNA]</scope>
    <source>
        <strain evidence="5 6">DSM 26723</strain>
    </source>
</reference>
<dbReference type="InterPro" id="IPR051317">
    <property type="entry name" value="Gfo/Idh/MocA_oxidoreduct"/>
</dbReference>
<comment type="similarity">
    <text evidence="1">Belongs to the Gfo/Idh/MocA family.</text>
</comment>
<keyword evidence="2 5" id="KW-0560">Oxidoreductase</keyword>
<dbReference type="Pfam" id="PF01408">
    <property type="entry name" value="GFO_IDH_MocA"/>
    <property type="match status" value="1"/>
</dbReference>
<dbReference type="Pfam" id="PF02894">
    <property type="entry name" value="GFO_IDH_MocA_C"/>
    <property type="match status" value="1"/>
</dbReference>
<organism evidence="5 6">
    <name type="scientific">Povalibacter uvarum</name>
    <dbReference type="NCBI Taxonomy" id="732238"/>
    <lineage>
        <taxon>Bacteria</taxon>
        <taxon>Pseudomonadati</taxon>
        <taxon>Pseudomonadota</taxon>
        <taxon>Gammaproteobacteria</taxon>
        <taxon>Steroidobacterales</taxon>
        <taxon>Steroidobacteraceae</taxon>
        <taxon>Povalibacter</taxon>
    </lineage>
</organism>
<evidence type="ECO:0000259" key="3">
    <source>
        <dbReference type="Pfam" id="PF01408"/>
    </source>
</evidence>
<dbReference type="PANTHER" id="PTHR43708">
    <property type="entry name" value="CONSERVED EXPRESSED OXIDOREDUCTASE (EUROFUNG)"/>
    <property type="match status" value="1"/>
</dbReference>
<accession>A0A841HKX9</accession>
<dbReference type="Gene3D" id="3.40.50.720">
    <property type="entry name" value="NAD(P)-binding Rossmann-like Domain"/>
    <property type="match status" value="1"/>
</dbReference>
<evidence type="ECO:0000259" key="4">
    <source>
        <dbReference type="Pfam" id="PF02894"/>
    </source>
</evidence>
<proteinExistence type="inferred from homology"/>
<dbReference type="GO" id="GO:0102497">
    <property type="term" value="F:scyllo-inositol dehydrogenase (NADP+) activity"/>
    <property type="evidence" value="ECO:0007669"/>
    <property type="project" value="UniProtKB-EC"/>
</dbReference>
<dbReference type="RefSeq" id="WP_184330726.1">
    <property type="nucleotide sequence ID" value="NZ_JACHHZ010000002.1"/>
</dbReference>
<dbReference type="InterPro" id="IPR000683">
    <property type="entry name" value="Gfo/Idh/MocA-like_OxRdtase_N"/>
</dbReference>
<dbReference type="EC" id="1.1.1.371" evidence="5"/>
<comment type="caution">
    <text evidence="5">The sequence shown here is derived from an EMBL/GenBank/DDBJ whole genome shotgun (WGS) entry which is preliminary data.</text>
</comment>
<evidence type="ECO:0000256" key="2">
    <source>
        <dbReference type="ARBA" id="ARBA00023002"/>
    </source>
</evidence>
<feature type="domain" description="Gfo/Idh/MocA-like oxidoreductase C-terminal" evidence="4">
    <location>
        <begin position="132"/>
        <end position="340"/>
    </location>
</feature>
<dbReference type="AlphaFoldDB" id="A0A841HKX9"/>
<evidence type="ECO:0000313" key="5">
    <source>
        <dbReference type="EMBL" id="MBB6092878.1"/>
    </source>
</evidence>
<feature type="domain" description="Gfo/Idh/MocA-like oxidoreductase N-terminal" evidence="3">
    <location>
        <begin position="4"/>
        <end position="116"/>
    </location>
</feature>
<dbReference type="PANTHER" id="PTHR43708:SF5">
    <property type="entry name" value="CONSERVED EXPRESSED OXIDOREDUCTASE (EUROFUNG)-RELATED"/>
    <property type="match status" value="1"/>
</dbReference>
<dbReference type="Proteomes" id="UP000588068">
    <property type="component" value="Unassembled WGS sequence"/>
</dbReference>
<dbReference type="Gene3D" id="3.30.360.10">
    <property type="entry name" value="Dihydrodipicolinate Reductase, domain 2"/>
    <property type="match status" value="1"/>
</dbReference>
<dbReference type="GO" id="GO:0000166">
    <property type="term" value="F:nucleotide binding"/>
    <property type="evidence" value="ECO:0007669"/>
    <property type="project" value="InterPro"/>
</dbReference>
<dbReference type="SUPFAM" id="SSF51735">
    <property type="entry name" value="NAD(P)-binding Rossmann-fold domains"/>
    <property type="match status" value="1"/>
</dbReference>
<gene>
    <name evidence="5" type="ORF">HNQ60_001756</name>
</gene>
<sequence>MALRAGLIGFGLAGRYFHAPLIEAAGFELSAVVTSRAKDVRDNHPRAAVVDSADTLIASDDIDVVVIASPNQFHFPQARDAILAGKHVIVDKPLSITSSEAESLAELARGHNVKLAAFQNRRWDSDFLTIQSLLARQQLGEVVFYRARWDRFRPTVADRWRERPEPGGGILYDLGSHLIDQALCLFGKPDWLTADVFMQRKGAAVDDGFEILMGKGALRISLGVSSLAADGDWRYCLHGTSGSFFKRGLDPQEEQLRAGTPPAAASFGVEPENRWGTLTRDAGARTIESARGTWVRFYERMRSAIENNDPEPVTASEAALILRVIEAAQRSSSEGRRVDL</sequence>
<evidence type="ECO:0000313" key="6">
    <source>
        <dbReference type="Proteomes" id="UP000588068"/>
    </source>
</evidence>
<keyword evidence="6" id="KW-1185">Reference proteome</keyword>
<name>A0A841HKX9_9GAMM</name>
<protein>
    <submittedName>
        <fullName evidence="5">Scyllo-inositol 2-dehydrogenase (NADP+)</fullName>
        <ecNumber evidence="5">1.1.1.371</ecNumber>
    </submittedName>
</protein>
<dbReference type="InterPro" id="IPR036291">
    <property type="entry name" value="NAD(P)-bd_dom_sf"/>
</dbReference>
<evidence type="ECO:0000256" key="1">
    <source>
        <dbReference type="ARBA" id="ARBA00010928"/>
    </source>
</evidence>